<evidence type="ECO:0000313" key="1">
    <source>
        <dbReference type="EMBL" id="MBX36278.1"/>
    </source>
</evidence>
<dbReference type="EMBL" id="GGEC01055794">
    <property type="protein sequence ID" value="MBX36278.1"/>
    <property type="molecule type" value="Transcribed_RNA"/>
</dbReference>
<proteinExistence type="predicted"/>
<reference evidence="1" key="1">
    <citation type="submission" date="2018-02" db="EMBL/GenBank/DDBJ databases">
        <title>Rhizophora mucronata_Transcriptome.</title>
        <authorList>
            <person name="Meera S.P."/>
            <person name="Sreeshan A."/>
            <person name="Augustine A."/>
        </authorList>
    </citation>
    <scope>NUCLEOTIDE SEQUENCE</scope>
    <source>
        <tissue evidence="1">Leaf</tissue>
    </source>
</reference>
<organism evidence="1">
    <name type="scientific">Rhizophora mucronata</name>
    <name type="common">Asiatic mangrove</name>
    <dbReference type="NCBI Taxonomy" id="61149"/>
    <lineage>
        <taxon>Eukaryota</taxon>
        <taxon>Viridiplantae</taxon>
        <taxon>Streptophyta</taxon>
        <taxon>Embryophyta</taxon>
        <taxon>Tracheophyta</taxon>
        <taxon>Spermatophyta</taxon>
        <taxon>Magnoliopsida</taxon>
        <taxon>eudicotyledons</taxon>
        <taxon>Gunneridae</taxon>
        <taxon>Pentapetalae</taxon>
        <taxon>rosids</taxon>
        <taxon>fabids</taxon>
        <taxon>Malpighiales</taxon>
        <taxon>Rhizophoraceae</taxon>
        <taxon>Rhizophora</taxon>
    </lineage>
</organism>
<sequence length="53" mass="6030">MKEMTADLLWSFTSVTTQMGNNPNHNIAVPKLFIEVFLHFSQDFLDTGALQET</sequence>
<protein>
    <submittedName>
        <fullName evidence="1">Uncharacterized protein</fullName>
    </submittedName>
</protein>
<name>A0A2P2N1D9_RHIMU</name>
<dbReference type="AlphaFoldDB" id="A0A2P2N1D9"/>
<accession>A0A2P2N1D9</accession>